<feature type="transmembrane region" description="Helical" evidence="1">
    <location>
        <begin position="365"/>
        <end position="382"/>
    </location>
</feature>
<keyword evidence="3" id="KW-1185">Reference proteome</keyword>
<keyword evidence="1" id="KW-1133">Transmembrane helix</keyword>
<dbReference type="Proteomes" id="UP000377798">
    <property type="component" value="Unassembled WGS sequence"/>
</dbReference>
<keyword evidence="1" id="KW-0812">Transmembrane</keyword>
<evidence type="ECO:0000256" key="1">
    <source>
        <dbReference type="SAM" id="Phobius"/>
    </source>
</evidence>
<feature type="transmembrane region" description="Helical" evidence="1">
    <location>
        <begin position="93"/>
        <end position="110"/>
    </location>
</feature>
<gene>
    <name evidence="2" type="ORF">NCTC13150_01721</name>
</gene>
<accession>A0A8H2M9G3</accession>
<feature type="transmembrane region" description="Helical" evidence="1">
    <location>
        <begin position="64"/>
        <end position="86"/>
    </location>
</feature>
<dbReference type="EMBL" id="CAACYI010000001">
    <property type="protein sequence ID" value="VFB17136.1"/>
    <property type="molecule type" value="Genomic_DNA"/>
</dbReference>
<comment type="caution">
    <text evidence="2">The sequence shown here is derived from an EMBL/GenBank/DDBJ whole genome shotgun (WGS) entry which is preliminary data.</text>
</comment>
<evidence type="ECO:0000313" key="3">
    <source>
        <dbReference type="Proteomes" id="UP000377798"/>
    </source>
</evidence>
<keyword evidence="1" id="KW-0472">Membrane</keyword>
<feature type="transmembrane region" description="Helical" evidence="1">
    <location>
        <begin position="515"/>
        <end position="537"/>
    </location>
</feature>
<feature type="transmembrane region" description="Helical" evidence="1">
    <location>
        <begin position="455"/>
        <end position="476"/>
    </location>
</feature>
<dbReference type="RefSeq" id="WP_131749748.1">
    <property type="nucleotide sequence ID" value="NZ_CAACYI010000001.1"/>
</dbReference>
<feature type="transmembrane region" description="Helical" evidence="1">
    <location>
        <begin position="325"/>
        <end position="345"/>
    </location>
</feature>
<feature type="transmembrane region" description="Helical" evidence="1">
    <location>
        <begin position="424"/>
        <end position="443"/>
    </location>
</feature>
<feature type="transmembrane region" description="Helical" evidence="1">
    <location>
        <begin position="203"/>
        <end position="223"/>
    </location>
</feature>
<name>A0A8H2M9G3_9FIRM</name>
<feature type="transmembrane region" description="Helical" evidence="1">
    <location>
        <begin position="146"/>
        <end position="173"/>
    </location>
</feature>
<reference evidence="2 3" key="1">
    <citation type="submission" date="2019-02" db="EMBL/GenBank/DDBJ databases">
        <authorList>
            <consortium name="Pathogen Informatics"/>
        </authorList>
    </citation>
    <scope>NUCLEOTIDE SEQUENCE [LARGE SCALE GENOMIC DNA]</scope>
    <source>
        <strain evidence="2 3">3012STDY7089603</strain>
    </source>
</reference>
<feature type="transmembrane region" description="Helical" evidence="1">
    <location>
        <begin position="488"/>
        <end position="509"/>
    </location>
</feature>
<sequence length="549" mass="62896">MPNFLPLIQLRLTMHYNKFIAALQKIPLLGRLVSDKAFQARGFKGLMAFFGGIQFIWSQVFQNVLYFGFIALVGYGVHQATGLIGLDLSTTQVMVLFACSFVFGSFISNVDVYEPSQEAALCIKIYGLDPKKYYQSLLFLDLPDPLFYILALAISLKLMSLSPWGALPFGLALEGIRGLVRYLCLKDVAKRESMDLSKRSSTIFFWFLGGTLLTLGLLILIHWLTGLNLVAYVLTWPAGLVGLGLCLLAYKMTYRGDLLYRVSQRALNAKMAKNDVEIDAAKIMMELDDKDLDLSRDKKFDQFHGVAYINEIFYHRLSRRFFKMVRVRFIILGLAVLVLLGLSFFFKTEILQAMKKDHLDLNDGLLKILPAVIIYMSSLIYVSESLTKLSFYHLDRTLMGDPLYRSPRLVVYSLKVRLKKVLKMNLPLIGLVYLFTLGLRVIFPQIQVKTLVVLLAWETLLMLFFSLYYLYMYYLIQPFTVDMKVKSPLYSFLQVVIVFFSYQSMSVFLNMDNPLPFYLGLAAFFVLFTLLGYFAVLRLAPKNFKLRHG</sequence>
<proteinExistence type="predicted"/>
<organism evidence="2 3">
    <name type="scientific">Urinicoccus massiliensis</name>
    <dbReference type="NCBI Taxonomy" id="1723382"/>
    <lineage>
        <taxon>Bacteria</taxon>
        <taxon>Bacillati</taxon>
        <taxon>Bacillota</taxon>
        <taxon>Tissierellia</taxon>
        <taxon>Tissierellales</taxon>
        <taxon>Peptoniphilaceae</taxon>
        <taxon>Urinicoccus</taxon>
    </lineage>
</organism>
<feature type="transmembrane region" description="Helical" evidence="1">
    <location>
        <begin position="229"/>
        <end position="250"/>
    </location>
</feature>
<evidence type="ECO:0000313" key="2">
    <source>
        <dbReference type="EMBL" id="VFB17136.1"/>
    </source>
</evidence>
<protein>
    <submittedName>
        <fullName evidence="2">Uncharacterized protein</fullName>
    </submittedName>
</protein>
<dbReference type="AlphaFoldDB" id="A0A8H2M9G3"/>